<reference evidence="4 5" key="1">
    <citation type="submission" date="2010-04" db="EMBL/GenBank/DDBJ databases">
        <authorList>
            <person name="Muzny D."/>
            <person name="Qin X."/>
            <person name="Deng J."/>
            <person name="Jiang H."/>
            <person name="Liu Y."/>
            <person name="Qu J."/>
            <person name="Song X.-Z."/>
            <person name="Zhang L."/>
            <person name="Thornton R."/>
            <person name="Coyle M."/>
            <person name="Francisco L."/>
            <person name="Jackson L."/>
            <person name="Javaid M."/>
            <person name="Korchina V."/>
            <person name="Kovar C."/>
            <person name="Mata R."/>
            <person name="Mathew T."/>
            <person name="Ngo R."/>
            <person name="Nguyen L."/>
            <person name="Nguyen N."/>
            <person name="Okwuonu G."/>
            <person name="Ongeri F."/>
            <person name="Pham C."/>
            <person name="Simmons D."/>
            <person name="Wilczek-Boney K."/>
            <person name="Hale W."/>
            <person name="Jakkamsetti A."/>
            <person name="Pham P."/>
            <person name="Ruth R."/>
            <person name="San Lucas F."/>
            <person name="Warren J."/>
            <person name="Zhang J."/>
            <person name="Zhao Z."/>
            <person name="Zhou C."/>
            <person name="Zhu D."/>
            <person name="Lee S."/>
            <person name="Bess C."/>
            <person name="Blankenburg K."/>
            <person name="Forbes L."/>
            <person name="Fu Q."/>
            <person name="Gubbala S."/>
            <person name="Hirani K."/>
            <person name="Jayaseelan J.C."/>
            <person name="Lara F."/>
            <person name="Munidasa M."/>
            <person name="Palculict T."/>
            <person name="Patil S."/>
            <person name="Pu L.-L."/>
            <person name="Saada N."/>
            <person name="Tang L."/>
            <person name="Weissenberger G."/>
            <person name="Zhu Y."/>
            <person name="Hemphill L."/>
            <person name="Shang Y."/>
            <person name="Youmans B."/>
            <person name="Ayvaz T."/>
            <person name="Ross M."/>
            <person name="Santibanez J."/>
            <person name="Aqrawi P."/>
            <person name="Gross S."/>
            <person name="Joshi V."/>
            <person name="Fowler G."/>
            <person name="Nazareth L."/>
            <person name="Reid J."/>
            <person name="Worley K."/>
            <person name="Petrosino J."/>
            <person name="Highlander S."/>
            <person name="Gibbs R."/>
        </authorList>
    </citation>
    <scope>NUCLEOTIDE SEQUENCE [LARGE SCALE GENOMIC DNA]</scope>
    <source>
        <strain evidence="4 5">DSM 11664</strain>
    </source>
</reference>
<dbReference type="PROSITE" id="PS50977">
    <property type="entry name" value="HTH_TETR_2"/>
    <property type="match status" value="1"/>
</dbReference>
<dbReference type="PRINTS" id="PR00455">
    <property type="entry name" value="HTHTETR"/>
</dbReference>
<name>D4YTN4_9LACO</name>
<comment type="caution">
    <text evidence="4">The sequence shown here is derived from an EMBL/GenBank/DDBJ whole genome shotgun (WGS) entry which is preliminary data.</text>
</comment>
<dbReference type="eggNOG" id="COG1309">
    <property type="taxonomic scope" value="Bacteria"/>
</dbReference>
<sequence>MNNLQAVDCILHFVVIYCSHAVREEEKRMVQKRTLDLNKVIEKANELICQKGLSETTMPNLAEALGVRSQSLYHYVSGRKQLLSLVGASRIKLLHHRLVDSLMGLSGKDALLKFADVTRNFILHDPSLASILYHLNEYGKEDAITQEIMALFALGEKFNLKKDETISFHALVGAVLGYVFLDKSTAFANESDEKANEDYHKIILRLIEPVAIVQ</sequence>
<dbReference type="Pfam" id="PF00440">
    <property type="entry name" value="TetR_N"/>
    <property type="match status" value="1"/>
</dbReference>
<evidence type="ECO:0000256" key="2">
    <source>
        <dbReference type="PROSITE-ProRule" id="PRU00335"/>
    </source>
</evidence>
<keyword evidence="1 2" id="KW-0238">DNA-binding</keyword>
<organism evidence="4 5">
    <name type="scientific">Lactobacillus amylolyticus DSM 11664</name>
    <dbReference type="NCBI Taxonomy" id="585524"/>
    <lineage>
        <taxon>Bacteria</taxon>
        <taxon>Bacillati</taxon>
        <taxon>Bacillota</taxon>
        <taxon>Bacilli</taxon>
        <taxon>Lactobacillales</taxon>
        <taxon>Lactobacillaceae</taxon>
        <taxon>Lactobacillus</taxon>
    </lineage>
</organism>
<dbReference type="Gene3D" id="1.10.357.10">
    <property type="entry name" value="Tetracycline Repressor, domain 2"/>
    <property type="match status" value="1"/>
</dbReference>
<protein>
    <submittedName>
        <fullName evidence="4">Transcriptional regulator, TetR family</fullName>
    </submittedName>
</protein>
<dbReference type="EMBL" id="ADNY01000031">
    <property type="protein sequence ID" value="EFG55500.1"/>
    <property type="molecule type" value="Genomic_DNA"/>
</dbReference>
<gene>
    <name evidence="4" type="ORF">HMPREF0493_0895</name>
</gene>
<evidence type="ECO:0000259" key="3">
    <source>
        <dbReference type="PROSITE" id="PS50977"/>
    </source>
</evidence>
<feature type="domain" description="HTH tetR-type" evidence="3">
    <location>
        <begin position="34"/>
        <end position="94"/>
    </location>
</feature>
<dbReference type="InterPro" id="IPR009057">
    <property type="entry name" value="Homeodomain-like_sf"/>
</dbReference>
<feature type="DNA-binding region" description="H-T-H motif" evidence="2">
    <location>
        <begin position="57"/>
        <end position="76"/>
    </location>
</feature>
<dbReference type="GO" id="GO:0003677">
    <property type="term" value="F:DNA binding"/>
    <property type="evidence" value="ECO:0007669"/>
    <property type="project" value="UniProtKB-UniRule"/>
</dbReference>
<dbReference type="AlphaFoldDB" id="D4YTN4"/>
<keyword evidence="5" id="KW-1185">Reference proteome</keyword>
<evidence type="ECO:0000313" key="5">
    <source>
        <dbReference type="Proteomes" id="UP000004069"/>
    </source>
</evidence>
<dbReference type="Proteomes" id="UP000004069">
    <property type="component" value="Unassembled WGS sequence"/>
</dbReference>
<dbReference type="SUPFAM" id="SSF46689">
    <property type="entry name" value="Homeodomain-like"/>
    <property type="match status" value="1"/>
</dbReference>
<evidence type="ECO:0000313" key="4">
    <source>
        <dbReference type="EMBL" id="EFG55500.1"/>
    </source>
</evidence>
<dbReference type="InterPro" id="IPR001647">
    <property type="entry name" value="HTH_TetR"/>
</dbReference>
<accession>D4YTN4</accession>
<proteinExistence type="predicted"/>
<evidence type="ECO:0000256" key="1">
    <source>
        <dbReference type="ARBA" id="ARBA00023125"/>
    </source>
</evidence>
<dbReference type="STRING" id="83683.B1745_06000"/>